<accession>A0A0E3ZZM1</accession>
<evidence type="ECO:0000256" key="1">
    <source>
        <dbReference type="SAM" id="MobiDB-lite"/>
    </source>
</evidence>
<proteinExistence type="predicted"/>
<dbReference type="PROSITE" id="PS51257">
    <property type="entry name" value="PROKAR_LIPOPROTEIN"/>
    <property type="match status" value="1"/>
</dbReference>
<sequence length="71" mass="8128">MKKNNANFMKTTKVLGFLVALMLMISVTSCGPTYYTNRNTPHYGRRHYGPPPRPYNGNRGYGYGHYGRPGW</sequence>
<evidence type="ECO:0000256" key="2">
    <source>
        <dbReference type="SAM" id="SignalP"/>
    </source>
</evidence>
<dbReference type="Proteomes" id="UP000033054">
    <property type="component" value="Chromosome"/>
</dbReference>
<evidence type="ECO:0000313" key="3">
    <source>
        <dbReference type="EMBL" id="AKD57750.1"/>
    </source>
</evidence>
<evidence type="ECO:0000313" key="4">
    <source>
        <dbReference type="Proteomes" id="UP000033054"/>
    </source>
</evidence>
<dbReference type="EMBL" id="CP010429">
    <property type="protein sequence ID" value="AKD57750.1"/>
    <property type="molecule type" value="Genomic_DNA"/>
</dbReference>
<name>A0A0E3ZZM1_9BACT</name>
<dbReference type="HOGENOM" id="CLU_2738023_0_0_10"/>
<evidence type="ECO:0008006" key="5">
    <source>
        <dbReference type="Google" id="ProtNLM"/>
    </source>
</evidence>
<dbReference type="STRING" id="1379870.SD10_25495"/>
<keyword evidence="2" id="KW-0732">Signal</keyword>
<dbReference type="PATRIC" id="fig|1379870.5.peg.5513"/>
<dbReference type="KEGG" id="srd:SD10_25495"/>
<feature type="signal peptide" evidence="2">
    <location>
        <begin position="1"/>
        <end position="30"/>
    </location>
</feature>
<feature type="region of interest" description="Disordered" evidence="1">
    <location>
        <begin position="41"/>
        <end position="60"/>
    </location>
</feature>
<feature type="chain" id="PRO_5002417061" description="Lipoprotein" evidence="2">
    <location>
        <begin position="31"/>
        <end position="71"/>
    </location>
</feature>
<reference evidence="3 4" key="1">
    <citation type="journal article" date="2014" name="Curr. Microbiol.">
        <title>Spirosoma radiotolerans sp. nov., a gamma-radiation-resistant bacterium isolated from gamma ray-irradiated soil.</title>
        <authorList>
            <person name="Lee J.J."/>
            <person name="Srinivasan S."/>
            <person name="Lim S."/>
            <person name="Joe M."/>
            <person name="Im S."/>
            <person name="Bae S.I."/>
            <person name="Park K.R."/>
            <person name="Han J.H."/>
            <person name="Park S.H."/>
            <person name="Joo B.M."/>
            <person name="Park S.J."/>
            <person name="Kim M.K."/>
        </authorList>
    </citation>
    <scope>NUCLEOTIDE SEQUENCE [LARGE SCALE GENOMIC DNA]</scope>
    <source>
        <strain evidence="3 4">DG5A</strain>
    </source>
</reference>
<organism evidence="3 4">
    <name type="scientific">Spirosoma radiotolerans</name>
    <dbReference type="NCBI Taxonomy" id="1379870"/>
    <lineage>
        <taxon>Bacteria</taxon>
        <taxon>Pseudomonadati</taxon>
        <taxon>Bacteroidota</taxon>
        <taxon>Cytophagia</taxon>
        <taxon>Cytophagales</taxon>
        <taxon>Cytophagaceae</taxon>
        <taxon>Spirosoma</taxon>
    </lineage>
</organism>
<dbReference type="AlphaFoldDB" id="A0A0E3ZZM1"/>
<protein>
    <recommendedName>
        <fullName evidence="5">Lipoprotein</fullName>
    </recommendedName>
</protein>
<keyword evidence="4" id="KW-1185">Reference proteome</keyword>
<gene>
    <name evidence="3" type="ORF">SD10_25495</name>
</gene>